<organism evidence="3 4">
    <name type="scientific">Lactococcus phage 62601</name>
    <dbReference type="NCBI Taxonomy" id="2029668"/>
    <lineage>
        <taxon>Viruses</taxon>
        <taxon>Duplodnaviria</taxon>
        <taxon>Heunggongvirae</taxon>
        <taxon>Uroviricota</taxon>
        <taxon>Caudoviricetes</taxon>
        <taxon>Skunavirus</taxon>
        <taxon>Skunavirus sv62601</taxon>
    </lineage>
</organism>
<dbReference type="Proteomes" id="UP000256777">
    <property type="component" value="Segment"/>
</dbReference>
<feature type="domain" description="Distal tail protein C-terminal" evidence="2">
    <location>
        <begin position="135"/>
        <end position="166"/>
    </location>
</feature>
<dbReference type="EMBL" id="MF448564">
    <property type="protein sequence ID" value="ASZ71552.1"/>
    <property type="molecule type" value="Genomic_DNA"/>
</dbReference>
<dbReference type="SUPFAM" id="SSF49842">
    <property type="entry name" value="TNF-like"/>
    <property type="match status" value="1"/>
</dbReference>
<dbReference type="Pfam" id="PF16774">
    <property type="entry name" value="Dit_N"/>
    <property type="match status" value="1"/>
</dbReference>
<name>A0A343JPX9_9CAUD</name>
<dbReference type="Gene3D" id="2.60.120.880">
    <property type="match status" value="2"/>
</dbReference>
<dbReference type="Pfam" id="PF21766">
    <property type="entry name" value="Dit_C"/>
    <property type="match status" value="2"/>
</dbReference>
<accession>A0A343JPX9</accession>
<feature type="domain" description="Distal tail protein N-terminal" evidence="1">
    <location>
        <begin position="2"/>
        <end position="132"/>
    </location>
</feature>
<dbReference type="Gene3D" id="2.60.120.40">
    <property type="match status" value="1"/>
</dbReference>
<dbReference type="InterPro" id="IPR031899">
    <property type="entry name" value="Dit_N"/>
</dbReference>
<dbReference type="InterPro" id="IPR048272">
    <property type="entry name" value="Dit_C"/>
</dbReference>
<evidence type="ECO:0000313" key="4">
    <source>
        <dbReference type="Proteomes" id="UP000256777"/>
    </source>
</evidence>
<evidence type="ECO:0000259" key="2">
    <source>
        <dbReference type="Pfam" id="PF21766"/>
    </source>
</evidence>
<evidence type="ECO:0000259" key="1">
    <source>
        <dbReference type="Pfam" id="PF16774"/>
    </source>
</evidence>
<evidence type="ECO:0000313" key="3">
    <source>
        <dbReference type="EMBL" id="ASZ71552.1"/>
    </source>
</evidence>
<protein>
    <submittedName>
        <fullName evidence="3">Distal tail protein</fullName>
    </submittedName>
</protein>
<dbReference type="Gene3D" id="2.40.30.210">
    <property type="match status" value="1"/>
</dbReference>
<reference evidence="3 4" key="1">
    <citation type="submission" date="2017-07" db="EMBL/GenBank/DDBJ databases">
        <title>Comparative genome analysis of lactococcal phages belonging to the virulent 936 group.</title>
        <authorList>
            <person name="Oliveira J."/>
        </authorList>
    </citation>
    <scope>NUCLEOTIDE SEQUENCE [LARGE SCALE GENOMIC DNA]</scope>
</reference>
<gene>
    <name evidence="3" type="ORF">62601_16</name>
</gene>
<proteinExistence type="predicted"/>
<keyword evidence="4" id="KW-1185">Reference proteome</keyword>
<dbReference type="InterPro" id="IPR008983">
    <property type="entry name" value="Tumour_necrosis_fac-like_dom"/>
</dbReference>
<sequence>MVRQYKIHTNLDGTDDNVWDVTNGKVRFYQPSNLGLQSTNNIWQSNGVGVMGTRSITQPQIEFKLETFGESLEENYQLMKDFVNDILSKKFVTLEYQTDIFQVYADLALADVTKTEGYGKNGTFSEKITFDIITKWYTYENLTFEKIQNGKVLSGKSKIYGGYKGSESALQNYNRLKSNPSLNSPNLNLLDGTKDFSGRWERAEAWTNDGTYKGLTVKKRTGQWQGIYKVFTAPKSGVYTFSAYVKSSGSKADITRYVFVNDSPVPAVPDKVMGNDFDWLRDSVSVTLKAGDKVSAEYDIAGAGLDSALWTAGHKWEEIMLITEDFTTVYPNFNLFTGTSDKPSTSTGGSWNIATIGVYKTPKVGQEYTLSVEVPEADHDVLMEVYGWNNAGRRVGWSLFSTVIKSGGKAHITFTWPDPKDSGATQIAANLSWTNDRDTGTYSYCKAKLEHGSTATHWLPSEIESQNKKTSYMPSATELTTADISEYFGYNYIANQAYTYYGETNIERLSRWDIKDEIFSFVGMLYQNLPRIPTGVRFLDTIGNEYTAIVFNTAEPQSYILINTDVNDEIYQGWNGTIPLNLFPLLDFERYRTRIIEEGQMELINLTKAEFKIKRKADFV</sequence>
<feature type="domain" description="Distal tail protein C-terminal" evidence="2">
    <location>
        <begin position="485"/>
        <end position="620"/>
    </location>
</feature>